<dbReference type="AlphaFoldDB" id="A0A0E2E8V1"/>
<organism evidence="2">
    <name type="scientific">Treponema denticola H-22</name>
    <dbReference type="NCBI Taxonomy" id="999432"/>
    <lineage>
        <taxon>Bacteria</taxon>
        <taxon>Pseudomonadati</taxon>
        <taxon>Spirochaetota</taxon>
        <taxon>Spirochaetia</taxon>
        <taxon>Spirochaetales</taxon>
        <taxon>Treponemataceae</taxon>
        <taxon>Treponema</taxon>
    </lineage>
</organism>
<dbReference type="Pfam" id="PF00882">
    <property type="entry name" value="Zn_dep_PLPC"/>
    <property type="match status" value="1"/>
</dbReference>
<proteinExistence type="predicted"/>
<sequence length="267" mass="31158">MPDFYAHYIHGQRVFALLSPEIVAEISNKNLYNLGLQGPDFLYFYKPFKKNNNPVLQLAKDIHNKNCTDVFNAVLNKIRIEPSTDEFSYMMGFIGHFGLDSCCHPYVNAMVEEMKRDHAEIEMEFEKFLLKQDGLHPLRYKAHNYIDISEKEAEAVANIYRCLLPSITKEDILRSFRSFKMGKHFFYAPTKLSQSLKLSLIKILGLYDFLQGHIIRTADHIKSKITNKKLFSLYNNSIEITAELMENFFKNLTENKPLLDRFGYNFA</sequence>
<comment type="caution">
    <text evidence="2">The sequence shown here is derived from an EMBL/GenBank/DDBJ whole genome shotgun (WGS) entry which is preliminary data.</text>
</comment>
<reference evidence="2" key="1">
    <citation type="submission" date="2012-01" db="EMBL/GenBank/DDBJ databases">
        <title>The Genome Sequence of Treponema denticola H-22.</title>
        <authorList>
            <consortium name="The Broad Institute Genome Sequencing Platform"/>
            <person name="Earl A."/>
            <person name="Ward D."/>
            <person name="Feldgarden M."/>
            <person name="Gevers D."/>
            <person name="Blanton J.M."/>
            <person name="Fenno C.J."/>
            <person name="Baranova O.V."/>
            <person name="Mathney J."/>
            <person name="Dewhirst F.E."/>
            <person name="Izard J."/>
            <person name="Young S.K."/>
            <person name="Zeng Q."/>
            <person name="Gargeya S."/>
            <person name="Fitzgerald M."/>
            <person name="Haas B."/>
            <person name="Abouelleil A."/>
            <person name="Alvarado L."/>
            <person name="Arachchi H.M."/>
            <person name="Berlin A."/>
            <person name="Chapman S.B."/>
            <person name="Gearin G."/>
            <person name="Goldberg J."/>
            <person name="Griggs A."/>
            <person name="Gujja S."/>
            <person name="Hansen M."/>
            <person name="Heiman D."/>
            <person name="Howarth C."/>
            <person name="Larimer J."/>
            <person name="Lui A."/>
            <person name="MacDonald P.J.P."/>
            <person name="McCowen C."/>
            <person name="Montmayeur A."/>
            <person name="Murphy C."/>
            <person name="Neiman D."/>
            <person name="Pearson M."/>
            <person name="Priest M."/>
            <person name="Roberts A."/>
            <person name="Saif S."/>
            <person name="Shea T."/>
            <person name="Sisk P."/>
            <person name="Stolte C."/>
            <person name="Sykes S."/>
            <person name="Wortman J."/>
            <person name="Nusbaum C."/>
            <person name="Birren B."/>
        </authorList>
    </citation>
    <scope>NUCLEOTIDE SEQUENCE [LARGE SCALE GENOMIC DNA]</scope>
    <source>
        <strain evidence="2">H-22</strain>
    </source>
</reference>
<evidence type="ECO:0000259" key="1">
    <source>
        <dbReference type="Pfam" id="PF00882"/>
    </source>
</evidence>
<feature type="domain" description="Phospholipase C/D" evidence="1">
    <location>
        <begin position="7"/>
        <end position="154"/>
    </location>
</feature>
<dbReference type="PATRIC" id="fig|999432.5.peg.66"/>
<name>A0A0E2E8V1_TREDN</name>
<dbReference type="EMBL" id="AGDV01000001">
    <property type="protein sequence ID" value="EMB35872.1"/>
    <property type="molecule type" value="Genomic_DNA"/>
</dbReference>
<gene>
    <name evidence="2" type="ORF">HMPREF9726_00064</name>
</gene>
<dbReference type="RefSeq" id="WP_002671591.1">
    <property type="nucleotide sequence ID" value="NZ_CM001795.1"/>
</dbReference>
<protein>
    <recommendedName>
        <fullName evidence="1">Phospholipase C/D domain-containing protein</fullName>
    </recommendedName>
</protein>
<evidence type="ECO:0000313" key="2">
    <source>
        <dbReference type="EMBL" id="EMB35872.1"/>
    </source>
</evidence>
<accession>A0A0E2E8V1</accession>
<dbReference type="HOGENOM" id="CLU_064046_1_0_12"/>
<dbReference type="Proteomes" id="UP000011705">
    <property type="component" value="Chromosome"/>
</dbReference>
<dbReference type="InterPro" id="IPR029002">
    <property type="entry name" value="PLPC/GPLD1"/>
</dbReference>